<feature type="signal peptide" evidence="1">
    <location>
        <begin position="1"/>
        <end position="20"/>
    </location>
</feature>
<organism evidence="2 3">
    <name type="scientific">Lentinula lateritia</name>
    <dbReference type="NCBI Taxonomy" id="40482"/>
    <lineage>
        <taxon>Eukaryota</taxon>
        <taxon>Fungi</taxon>
        <taxon>Dikarya</taxon>
        <taxon>Basidiomycota</taxon>
        <taxon>Agaricomycotina</taxon>
        <taxon>Agaricomycetes</taxon>
        <taxon>Agaricomycetidae</taxon>
        <taxon>Agaricales</taxon>
        <taxon>Marasmiineae</taxon>
        <taxon>Omphalotaceae</taxon>
        <taxon>Lentinula</taxon>
    </lineage>
</organism>
<keyword evidence="3" id="KW-1185">Reference proteome</keyword>
<feature type="chain" id="PRO_5047323533" evidence="1">
    <location>
        <begin position="21"/>
        <end position="189"/>
    </location>
</feature>
<sequence>MMHLSIFISLFFGLVPIIWAAPQPVKVDGGLVAFQGFQTRNKVHKGTTNAPLKFTVTFSKKAAYGNVVKVRGLKANEAKILKQLVGSIFAMEVVKAALGVVQATVGDNPLIGDDTHVGDDDGQILFDITGDPNIKGCIHGVMWAHESKIRSFEIARRYSLPIQYLAPDVEPSEMFRTWPMPKDMPESSS</sequence>
<name>A0ABQ8V6U0_9AGAR</name>
<proteinExistence type="predicted"/>
<evidence type="ECO:0000256" key="1">
    <source>
        <dbReference type="SAM" id="SignalP"/>
    </source>
</evidence>
<dbReference type="EMBL" id="JANVFT010000067">
    <property type="protein sequence ID" value="KAJ4477568.1"/>
    <property type="molecule type" value="Genomic_DNA"/>
</dbReference>
<keyword evidence="1" id="KW-0732">Signal</keyword>
<gene>
    <name evidence="2" type="ORF">C8R41DRAFT_844812</name>
</gene>
<dbReference type="Proteomes" id="UP001150217">
    <property type="component" value="Unassembled WGS sequence"/>
</dbReference>
<comment type="caution">
    <text evidence="2">The sequence shown here is derived from an EMBL/GenBank/DDBJ whole genome shotgun (WGS) entry which is preliminary data.</text>
</comment>
<accession>A0ABQ8V6U0</accession>
<evidence type="ECO:0000313" key="3">
    <source>
        <dbReference type="Proteomes" id="UP001150217"/>
    </source>
</evidence>
<reference evidence="2" key="1">
    <citation type="submission" date="2022-08" db="EMBL/GenBank/DDBJ databases">
        <title>A Global Phylogenomic Analysis of the Shiitake Genus Lentinula.</title>
        <authorList>
            <consortium name="DOE Joint Genome Institute"/>
            <person name="Sierra-Patev S."/>
            <person name="Min B."/>
            <person name="Naranjo-Ortiz M."/>
            <person name="Looney B."/>
            <person name="Konkel Z."/>
            <person name="Slot J.C."/>
            <person name="Sakamoto Y."/>
            <person name="Steenwyk J.L."/>
            <person name="Rokas A."/>
            <person name="Carro J."/>
            <person name="Camarero S."/>
            <person name="Ferreira P."/>
            <person name="Molpeceres G."/>
            <person name="Ruiz-Duenas F.J."/>
            <person name="Serrano A."/>
            <person name="Henrissat B."/>
            <person name="Drula E."/>
            <person name="Hughes K.W."/>
            <person name="Mata J.L."/>
            <person name="Ishikawa N.K."/>
            <person name="Vargas-Isla R."/>
            <person name="Ushijima S."/>
            <person name="Smith C.A."/>
            <person name="Ahrendt S."/>
            <person name="Andreopoulos W."/>
            <person name="He G."/>
            <person name="Labutti K."/>
            <person name="Lipzen A."/>
            <person name="Ng V."/>
            <person name="Riley R."/>
            <person name="Sandor L."/>
            <person name="Barry K."/>
            <person name="Martinez A.T."/>
            <person name="Xiao Y."/>
            <person name="Gibbons J.G."/>
            <person name="Terashima K."/>
            <person name="Grigoriev I.V."/>
            <person name="Hibbett D.S."/>
        </authorList>
    </citation>
    <scope>NUCLEOTIDE SEQUENCE</scope>
    <source>
        <strain evidence="2">RHP3577 ss4</strain>
    </source>
</reference>
<protein>
    <submittedName>
        <fullName evidence="2">Uncharacterized protein</fullName>
    </submittedName>
</protein>
<evidence type="ECO:0000313" key="2">
    <source>
        <dbReference type="EMBL" id="KAJ4477568.1"/>
    </source>
</evidence>